<evidence type="ECO:0000313" key="6">
    <source>
        <dbReference type="Proteomes" id="UP000365824"/>
    </source>
</evidence>
<evidence type="ECO:0000313" key="5">
    <source>
        <dbReference type="Proteomes" id="UP000181870"/>
    </source>
</evidence>
<dbReference type="Proteomes" id="UP001219389">
    <property type="component" value="Unassembled WGS sequence"/>
</dbReference>
<gene>
    <name evidence="2" type="ORF">F3F25_01145</name>
    <name evidence="3" type="ORF">PO382_15795</name>
    <name evidence="4" type="ORF">SAMN05192582_103129</name>
</gene>
<dbReference type="InterPro" id="IPR017508">
    <property type="entry name" value="HipA_N1"/>
</dbReference>
<dbReference type="STRING" id="28116.Bovatus_03251"/>
<dbReference type="GO" id="GO:0016301">
    <property type="term" value="F:kinase activity"/>
    <property type="evidence" value="ECO:0007669"/>
    <property type="project" value="UniProtKB-KW"/>
</dbReference>
<accession>A0A139L9S8</accession>
<organism evidence="2 6">
    <name type="scientific">Bacteroides ovatus</name>
    <dbReference type="NCBI Taxonomy" id="28116"/>
    <lineage>
        <taxon>Bacteria</taxon>
        <taxon>Pseudomonadati</taxon>
        <taxon>Bacteroidota</taxon>
        <taxon>Bacteroidia</taxon>
        <taxon>Bacteroidales</taxon>
        <taxon>Bacteroidaceae</taxon>
        <taxon>Bacteroides</taxon>
    </lineage>
</organism>
<reference evidence="4 5" key="1">
    <citation type="submission" date="2016-10" db="EMBL/GenBank/DDBJ databases">
        <authorList>
            <person name="de Groot N.N."/>
        </authorList>
    </citation>
    <scope>NUCLEOTIDE SEQUENCE [LARGE SCALE GENOMIC DNA]</scope>
    <source>
        <strain evidence="4 5">NLAE-zl-C57</strain>
    </source>
</reference>
<reference evidence="3" key="3">
    <citation type="submission" date="2022-10" db="EMBL/GenBank/DDBJ databases">
        <title>Human gut microbiome strain richness.</title>
        <authorList>
            <person name="Chen-Liaw A."/>
        </authorList>
    </citation>
    <scope>NUCLEOTIDE SEQUENCE</scope>
    <source>
        <strain evidence="3">BSD2780120875st1_E1_BSD2780120875_150330</strain>
    </source>
</reference>
<dbReference type="EMBL" id="JAQNZF010000021">
    <property type="protein sequence ID" value="MDC2743688.1"/>
    <property type="molecule type" value="Genomic_DNA"/>
</dbReference>
<dbReference type="Proteomes" id="UP000365824">
    <property type="component" value="Unassembled WGS sequence"/>
</dbReference>
<dbReference type="Proteomes" id="UP000181870">
    <property type="component" value="Unassembled WGS sequence"/>
</dbReference>
<keyword evidence="2" id="KW-0418">Kinase</keyword>
<dbReference type="RefSeq" id="WP_008016571.1">
    <property type="nucleotide sequence ID" value="NZ_CAAKNR010000218.1"/>
</dbReference>
<dbReference type="PATRIC" id="fig|28116.10.peg.1782"/>
<keyword evidence="2" id="KW-0808">Transferase</keyword>
<proteinExistence type="predicted"/>
<reference evidence="2 6" key="2">
    <citation type="journal article" date="2019" name="Nat. Med.">
        <title>A library of human gut bacterial isolates paired with longitudinal multiomics data enables mechanistic microbiome research.</title>
        <authorList>
            <person name="Poyet M."/>
            <person name="Groussin M."/>
            <person name="Gibbons S.M."/>
            <person name="Avila-Pacheco J."/>
            <person name="Jiang X."/>
            <person name="Kearney S.M."/>
            <person name="Perrotta A.R."/>
            <person name="Berdy B."/>
            <person name="Zhao S."/>
            <person name="Lieberman T.D."/>
            <person name="Swanson P.K."/>
            <person name="Smith M."/>
            <person name="Roesemann S."/>
            <person name="Alexander J.E."/>
            <person name="Rich S.A."/>
            <person name="Livny J."/>
            <person name="Vlamakis H."/>
            <person name="Clish C."/>
            <person name="Bullock K."/>
            <person name="Deik A."/>
            <person name="Scott J."/>
            <person name="Pierce K.A."/>
            <person name="Xavier R.J."/>
            <person name="Alm E.J."/>
        </authorList>
    </citation>
    <scope>NUCLEOTIDE SEQUENCE [LARGE SCALE GENOMIC DNA]</scope>
    <source>
        <strain evidence="2 6">BIOML-A160</strain>
    </source>
</reference>
<evidence type="ECO:0000313" key="4">
    <source>
        <dbReference type="EMBL" id="SDI21744.1"/>
    </source>
</evidence>
<evidence type="ECO:0000259" key="1">
    <source>
        <dbReference type="Pfam" id="PF13657"/>
    </source>
</evidence>
<evidence type="ECO:0000313" key="2">
    <source>
        <dbReference type="EMBL" id="KAA3931101.1"/>
    </source>
</evidence>
<dbReference type="EMBL" id="FNDO01000031">
    <property type="protein sequence ID" value="SDI21744.1"/>
    <property type="molecule type" value="Genomic_DNA"/>
</dbReference>
<dbReference type="NCBIfam" id="TIGR03071">
    <property type="entry name" value="couple_hipA"/>
    <property type="match status" value="1"/>
</dbReference>
<dbReference type="Pfam" id="PF13657">
    <property type="entry name" value="Couple_hipA"/>
    <property type="match status" value="1"/>
</dbReference>
<evidence type="ECO:0000313" key="3">
    <source>
        <dbReference type="EMBL" id="MDC2743688.1"/>
    </source>
</evidence>
<feature type="domain" description="HipA N-terminal subdomain 1" evidence="1">
    <location>
        <begin position="6"/>
        <end position="104"/>
    </location>
</feature>
<dbReference type="EMBL" id="VWLB01000002">
    <property type="protein sequence ID" value="KAA3931101.1"/>
    <property type="molecule type" value="Genomic_DNA"/>
</dbReference>
<sequence>MSRSAKVYIKGVYAGLLTEIDREHYSFCYDTDYYNNPQLPAVSLTMPKTQQEYTSSYLFPVFFNMTSEGDNRIIQARNLHIDEEDDFGILLATAHTDTIGAITIKKM</sequence>
<dbReference type="AlphaFoldDB" id="A0A139L9S8"/>
<name>A0A139L9S8_BACOV</name>
<protein>
    <submittedName>
        <fullName evidence="3">HipA N-terminal domain-containing protein</fullName>
    </submittedName>
    <submittedName>
        <fullName evidence="2">Phosphatidylinositol kinase</fullName>
    </submittedName>
    <submittedName>
        <fullName evidence="4">Serine/threonine-protein kinase HipA</fullName>
    </submittedName>
</protein>